<dbReference type="AlphaFoldDB" id="A0A6J3MCD8"/>
<dbReference type="PANTHER" id="PTHR36205">
    <property type="entry name" value="CHROMOSOME 19, WHOLE GENOME SHOTGUN SEQUENCE"/>
    <property type="match status" value="1"/>
</dbReference>
<evidence type="ECO:0000256" key="1">
    <source>
        <dbReference type="SAM" id="MobiDB-lite"/>
    </source>
</evidence>
<reference evidence="4" key="3">
    <citation type="submission" date="2025-08" db="UniProtKB">
        <authorList>
            <consortium name="RefSeq"/>
        </authorList>
    </citation>
    <scope>IDENTIFICATION</scope>
    <source>
        <strain evidence="4">CBS 342.82</strain>
    </source>
</reference>
<feature type="region of interest" description="Disordered" evidence="1">
    <location>
        <begin position="1"/>
        <end position="21"/>
    </location>
</feature>
<reference evidence="4" key="2">
    <citation type="submission" date="2020-04" db="EMBL/GenBank/DDBJ databases">
        <authorList>
            <consortium name="NCBI Genome Project"/>
        </authorList>
    </citation>
    <scope>NUCLEOTIDE SEQUENCE</scope>
    <source>
        <strain evidence="4">CBS 342.82</strain>
    </source>
</reference>
<dbReference type="InterPro" id="IPR021822">
    <property type="entry name" value="DUF3405"/>
</dbReference>
<feature type="transmembrane region" description="Helical" evidence="2">
    <location>
        <begin position="35"/>
        <end position="55"/>
    </location>
</feature>
<sequence length="700" mass="80165">MAQIWGEKTGISTPGEAPSPDLSLRRRRCGLPRMNFSKAVILAVTTVVLIALLVGGSVHHHLKIKTEDNGQPAASNFPWGNFRRTNGFFNGLSTLVPAAQHVADNSKGGRKVPELPAPIINSQDEIMPSMEAEVYNPYPDYTSAEYLAKHEPVHTCYLDEDEKISTPEIYAYPGVPQGMSESLFGSHKALGLRDDVCFDRYGRLGPYGYGYSYNGTELEIHNFTEKAGSEKVLKQSGYLNYSRIDWGVAQKRCYEKNKARFAEVQPNGKQRVKRHAYILRAWSGYEYTEHQKLSIRAMINELSLKSGGEYDVHLLVHIKDEGIPIWADKDIYRRTLEANVPQEFWNISTLWSEQLMRTYYPEPYPGNFDNPANLPVHSVYRSAHFALQWFSQQRPEYDFYWNWEMDLRFTGHYYEFNNRIGEWGRAQPRKGLWERNSRFYIPSHHGDYANFTALVEAEIPVVDAPKDIFEVFRSGASPIWGPVRDFLRDNNTILDAPPENTPPHSYDEDKYTWGVGEDADLLTFDPIFDPTKSTWVFREDVSGWNTSLPVPPRRVSIITVSRLSRGLLNTMHQETAALKHVMFPEMWSPSVAFHYGYKAAYVPHPVYFDRDWPSHYANKIFNPDPTRIADNPFGQKIEHNFLGATFYYHSGFAGALWRRWLGQSENGEGGRVAEQQGTGRMCLRSTLLHPVKHENAPTEV</sequence>
<proteinExistence type="predicted"/>
<dbReference type="GeneID" id="54358877"/>
<protein>
    <recommendedName>
        <fullName evidence="5">Major facilitator superfamily transporter</fullName>
    </recommendedName>
</protein>
<dbReference type="PANTHER" id="PTHR36205:SF3">
    <property type="entry name" value="MAJOR FACILITATOR SUPERFAMILY TRANSPORTER"/>
    <property type="match status" value="1"/>
</dbReference>
<reference evidence="4" key="1">
    <citation type="submission" date="2020-01" db="EMBL/GenBank/DDBJ databases">
        <authorList>
            <consortium name="DOE Joint Genome Institute"/>
            <person name="Haridas S."/>
            <person name="Albert R."/>
            <person name="Binder M."/>
            <person name="Bloem J."/>
            <person name="Labutti K."/>
            <person name="Salamov A."/>
            <person name="Andreopoulos B."/>
            <person name="Baker S.E."/>
            <person name="Barry K."/>
            <person name="Bills G."/>
            <person name="Bluhm B.H."/>
            <person name="Cannon C."/>
            <person name="Castanera R."/>
            <person name="Culley D.E."/>
            <person name="Daum C."/>
            <person name="Ezra D."/>
            <person name="Gonzalez J.B."/>
            <person name="Henrissat B."/>
            <person name="Kuo A."/>
            <person name="Liang C."/>
            <person name="Lipzen A."/>
            <person name="Lutzoni F."/>
            <person name="Magnuson J."/>
            <person name="Mondo S."/>
            <person name="Nolan M."/>
            <person name="Ohm R."/>
            <person name="Pangilinan J."/>
            <person name="Park H.-J."/>
            <person name="Ramirez L."/>
            <person name="Alfaro M."/>
            <person name="Sun H."/>
            <person name="Tritt A."/>
            <person name="Yoshinaga Y."/>
            <person name="Zwiers L.-H."/>
            <person name="Turgeon B.G."/>
            <person name="Goodwin S.B."/>
            <person name="Spatafora J.W."/>
            <person name="Crous P.W."/>
            <person name="Grigoriev I.V."/>
        </authorList>
    </citation>
    <scope>NUCLEOTIDE SEQUENCE</scope>
    <source>
        <strain evidence="4">CBS 342.82</strain>
    </source>
</reference>
<keyword evidence="2" id="KW-0812">Transmembrane</keyword>
<name>A0A6J3MCD8_9PEZI</name>
<organism evidence="4">
    <name type="scientific">Dissoconium aciculare CBS 342.82</name>
    <dbReference type="NCBI Taxonomy" id="1314786"/>
    <lineage>
        <taxon>Eukaryota</taxon>
        <taxon>Fungi</taxon>
        <taxon>Dikarya</taxon>
        <taxon>Ascomycota</taxon>
        <taxon>Pezizomycotina</taxon>
        <taxon>Dothideomycetes</taxon>
        <taxon>Dothideomycetidae</taxon>
        <taxon>Mycosphaerellales</taxon>
        <taxon>Dissoconiaceae</taxon>
        <taxon>Dissoconium</taxon>
    </lineage>
</organism>
<keyword evidence="3" id="KW-1185">Reference proteome</keyword>
<dbReference type="Proteomes" id="UP000504637">
    <property type="component" value="Unplaced"/>
</dbReference>
<accession>A0A6J3MCD8</accession>
<dbReference type="Pfam" id="PF11885">
    <property type="entry name" value="DUF3405"/>
    <property type="match status" value="1"/>
</dbReference>
<evidence type="ECO:0000313" key="3">
    <source>
        <dbReference type="Proteomes" id="UP000504637"/>
    </source>
</evidence>
<evidence type="ECO:0000256" key="2">
    <source>
        <dbReference type="SAM" id="Phobius"/>
    </source>
</evidence>
<evidence type="ECO:0008006" key="5">
    <source>
        <dbReference type="Google" id="ProtNLM"/>
    </source>
</evidence>
<keyword evidence="2" id="KW-1133">Transmembrane helix</keyword>
<keyword evidence="2" id="KW-0472">Membrane</keyword>
<evidence type="ECO:0000313" key="4">
    <source>
        <dbReference type="RefSeq" id="XP_033462579.1"/>
    </source>
</evidence>
<dbReference type="OrthoDB" id="3353407at2759"/>
<dbReference type="RefSeq" id="XP_033462579.1">
    <property type="nucleotide sequence ID" value="XM_033601077.1"/>
</dbReference>
<gene>
    <name evidence="4" type="ORF">K489DRAFT_315290</name>
</gene>